<dbReference type="PaxDb" id="3708-A0A078FGQ8"/>
<organism evidence="1 2">
    <name type="scientific">Brassica napus</name>
    <name type="common">Rape</name>
    <dbReference type="NCBI Taxonomy" id="3708"/>
    <lineage>
        <taxon>Eukaryota</taxon>
        <taxon>Viridiplantae</taxon>
        <taxon>Streptophyta</taxon>
        <taxon>Embryophyta</taxon>
        <taxon>Tracheophyta</taxon>
        <taxon>Spermatophyta</taxon>
        <taxon>Magnoliopsida</taxon>
        <taxon>eudicotyledons</taxon>
        <taxon>Gunneridae</taxon>
        <taxon>Pentapetalae</taxon>
        <taxon>rosids</taxon>
        <taxon>malvids</taxon>
        <taxon>Brassicales</taxon>
        <taxon>Brassicaceae</taxon>
        <taxon>Brassiceae</taxon>
        <taxon>Brassica</taxon>
    </lineage>
</organism>
<name>A0A078FGQ8_BRANA</name>
<dbReference type="Proteomes" id="UP000028999">
    <property type="component" value="Unassembled WGS sequence"/>
</dbReference>
<dbReference type="EMBL" id="LK032018">
    <property type="protein sequence ID" value="CDY12152.1"/>
    <property type="molecule type" value="Genomic_DNA"/>
</dbReference>
<evidence type="ECO:0000313" key="1">
    <source>
        <dbReference type="EMBL" id="CDY12152.1"/>
    </source>
</evidence>
<accession>A0A078FGQ8</accession>
<gene>
    <name evidence="1" type="primary">BnaC04g11820D</name>
    <name evidence="1" type="ORF">GSBRNA2T00061151001</name>
</gene>
<reference evidence="1 2" key="1">
    <citation type="journal article" date="2014" name="Science">
        <title>Plant genetics. Early allopolyploid evolution in the post-Neolithic Brassica napus oilseed genome.</title>
        <authorList>
            <person name="Chalhoub B."/>
            <person name="Denoeud F."/>
            <person name="Liu S."/>
            <person name="Parkin I.A."/>
            <person name="Tang H."/>
            <person name="Wang X."/>
            <person name="Chiquet J."/>
            <person name="Belcram H."/>
            <person name="Tong C."/>
            <person name="Samans B."/>
            <person name="Correa M."/>
            <person name="Da Silva C."/>
            <person name="Just J."/>
            <person name="Falentin C."/>
            <person name="Koh C.S."/>
            <person name="Le Clainche I."/>
            <person name="Bernard M."/>
            <person name="Bento P."/>
            <person name="Noel B."/>
            <person name="Labadie K."/>
            <person name="Alberti A."/>
            <person name="Charles M."/>
            <person name="Arnaud D."/>
            <person name="Guo H."/>
            <person name="Daviaud C."/>
            <person name="Alamery S."/>
            <person name="Jabbari K."/>
            <person name="Zhao M."/>
            <person name="Edger P.P."/>
            <person name="Chelaifa H."/>
            <person name="Tack D."/>
            <person name="Lassalle G."/>
            <person name="Mestiri I."/>
            <person name="Schnel N."/>
            <person name="Le Paslier M.C."/>
            <person name="Fan G."/>
            <person name="Renault V."/>
            <person name="Bayer P.E."/>
            <person name="Golicz A.A."/>
            <person name="Manoli S."/>
            <person name="Lee T.H."/>
            <person name="Thi V.H."/>
            <person name="Chalabi S."/>
            <person name="Hu Q."/>
            <person name="Fan C."/>
            <person name="Tollenaere R."/>
            <person name="Lu Y."/>
            <person name="Battail C."/>
            <person name="Shen J."/>
            <person name="Sidebottom C.H."/>
            <person name="Wang X."/>
            <person name="Canaguier A."/>
            <person name="Chauveau A."/>
            <person name="Berard A."/>
            <person name="Deniot G."/>
            <person name="Guan M."/>
            <person name="Liu Z."/>
            <person name="Sun F."/>
            <person name="Lim Y.P."/>
            <person name="Lyons E."/>
            <person name="Town C.D."/>
            <person name="Bancroft I."/>
            <person name="Wang X."/>
            <person name="Meng J."/>
            <person name="Ma J."/>
            <person name="Pires J.C."/>
            <person name="King G.J."/>
            <person name="Brunel D."/>
            <person name="Delourme R."/>
            <person name="Renard M."/>
            <person name="Aury J.M."/>
            <person name="Adams K.L."/>
            <person name="Batley J."/>
            <person name="Snowdon R.J."/>
            <person name="Tost J."/>
            <person name="Edwards D."/>
            <person name="Zhou Y."/>
            <person name="Hua W."/>
            <person name="Sharpe A.G."/>
            <person name="Paterson A.H."/>
            <person name="Guan C."/>
            <person name="Wincker P."/>
        </authorList>
    </citation>
    <scope>NUCLEOTIDE SEQUENCE [LARGE SCALE GENOMIC DNA]</scope>
    <source>
        <strain evidence="2">cv. Darmor-bzh</strain>
    </source>
</reference>
<keyword evidence="2" id="KW-1185">Reference proteome</keyword>
<proteinExistence type="predicted"/>
<dbReference type="AlphaFoldDB" id="A0A078FGQ8"/>
<evidence type="ECO:0000313" key="2">
    <source>
        <dbReference type="Proteomes" id="UP000028999"/>
    </source>
</evidence>
<sequence>MAAAREFIILINKMRIYA</sequence>
<protein>
    <submittedName>
        <fullName evidence="1">BnaC04g11820D protein</fullName>
    </submittedName>
</protein>